<feature type="transmembrane region" description="Helical" evidence="10">
    <location>
        <begin position="217"/>
        <end position="234"/>
    </location>
</feature>
<evidence type="ECO:0000313" key="11">
    <source>
        <dbReference type="EMBL" id="MBK1703040.1"/>
    </source>
</evidence>
<dbReference type="PANTHER" id="PTHR30578:SF0">
    <property type="entry name" value="ION-TRANSLOCATING OXIDOREDUCTASE COMPLEX SUBUNIT D"/>
    <property type="match status" value="1"/>
</dbReference>
<protein>
    <recommendedName>
        <fullName evidence="10">Ion-translocating oxidoreductase complex subunit D</fullName>
        <ecNumber evidence="10">7.-.-.-</ecNumber>
    </recommendedName>
    <alternativeName>
        <fullName evidence="10">Rnf electron transport complex subunit D</fullName>
    </alternativeName>
</protein>
<dbReference type="HAMAP" id="MF_00462">
    <property type="entry name" value="RsxD_RnfD"/>
    <property type="match status" value="1"/>
</dbReference>
<keyword evidence="10" id="KW-0997">Cell inner membrane</keyword>
<keyword evidence="3 10" id="KW-0285">Flavoprotein</keyword>
<sequence>MTMTIISSPHSARVNRVDQVMVQVCLALIPGTAALVWFFGWGVLINMALATVFAVTAEALVMKLRGRPALPAISDYSAVVTALLFALTIPPTLPWWMTLLGILFAIVIVKQLYGGIGYNPFNPAMAGYVFLLISYPVATTSWLPPDVSELLEARDLSTLSFVDSVRLIFTGALPEGLTWDAVSAATPLDELRTMLDQGKTIDMIRESPLWGLFGGRGWEWVGASFLLGGLYLLWRRVITWHIPVAFLGGLLAVAAAFWLVDPQGYPFPTFHLFSGGAILGAFFIATDPVSACTTRRGQLIYAALIGVTVFVIRTWGGYPDAVAFAVLLLNIAVPMIDQYSQPRVFGHGRGERKKA</sequence>
<keyword evidence="9 10" id="KW-0472">Membrane</keyword>
<feature type="modified residue" description="FMN phosphoryl threonine" evidence="10">
    <location>
        <position position="186"/>
    </location>
</feature>
<keyword evidence="1 10" id="KW-0813">Transport</keyword>
<dbReference type="Pfam" id="PF03116">
    <property type="entry name" value="NQR2_RnfD_RnfE"/>
    <property type="match status" value="1"/>
</dbReference>
<dbReference type="GO" id="GO:0055085">
    <property type="term" value="P:transmembrane transport"/>
    <property type="evidence" value="ECO:0007669"/>
    <property type="project" value="InterPro"/>
</dbReference>
<comment type="caution">
    <text evidence="11">The sequence shown here is derived from an EMBL/GenBank/DDBJ whole genome shotgun (WGS) entry which is preliminary data.</text>
</comment>
<evidence type="ECO:0000256" key="7">
    <source>
        <dbReference type="ARBA" id="ARBA00022982"/>
    </source>
</evidence>
<dbReference type="InterPro" id="IPR011303">
    <property type="entry name" value="RnfD_bac"/>
</dbReference>
<keyword evidence="5 10" id="KW-0812">Transmembrane</keyword>
<accession>A0AAJ0X8K3</accession>
<feature type="transmembrane region" description="Helical" evidence="10">
    <location>
        <begin position="265"/>
        <end position="286"/>
    </location>
</feature>
<keyword evidence="8 10" id="KW-1133">Transmembrane helix</keyword>
<keyword evidence="10" id="KW-1003">Cell membrane</keyword>
<keyword evidence="2 10" id="KW-0597">Phosphoprotein</keyword>
<dbReference type="AlphaFoldDB" id="A0AAJ0X8K3"/>
<gene>
    <name evidence="10" type="primary">rnfD</name>
    <name evidence="11" type="ORF">CKO40_00350</name>
</gene>
<dbReference type="GO" id="GO:0022900">
    <property type="term" value="P:electron transport chain"/>
    <property type="evidence" value="ECO:0007669"/>
    <property type="project" value="UniProtKB-UniRule"/>
</dbReference>
<comment type="subcellular location">
    <subcellularLocation>
        <location evidence="10">Cell inner membrane</location>
        <topology evidence="10">Multi-pass membrane protein</topology>
    </subcellularLocation>
</comment>
<evidence type="ECO:0000256" key="9">
    <source>
        <dbReference type="ARBA" id="ARBA00023136"/>
    </source>
</evidence>
<evidence type="ECO:0000256" key="1">
    <source>
        <dbReference type="ARBA" id="ARBA00022448"/>
    </source>
</evidence>
<evidence type="ECO:0000256" key="3">
    <source>
        <dbReference type="ARBA" id="ARBA00022630"/>
    </source>
</evidence>
<reference evidence="11" key="2">
    <citation type="journal article" date="2020" name="Microorganisms">
        <title>Osmotic Adaptation and Compatible Solute Biosynthesis of Phototrophic Bacteria as Revealed from Genome Analyses.</title>
        <authorList>
            <person name="Imhoff J.F."/>
            <person name="Rahn T."/>
            <person name="Kunzel S."/>
            <person name="Keller A."/>
            <person name="Neulinger S.C."/>
        </authorList>
    </citation>
    <scope>NUCLEOTIDE SEQUENCE</scope>
    <source>
        <strain evidence="11">DSM 11080</strain>
    </source>
</reference>
<evidence type="ECO:0000313" key="12">
    <source>
        <dbReference type="Proteomes" id="UP001296776"/>
    </source>
</evidence>
<evidence type="ECO:0000256" key="4">
    <source>
        <dbReference type="ARBA" id="ARBA00022643"/>
    </source>
</evidence>
<keyword evidence="4 10" id="KW-0288">FMN</keyword>
<reference evidence="11" key="1">
    <citation type="submission" date="2017-08" db="EMBL/GenBank/DDBJ databases">
        <authorList>
            <person name="Imhoff J.F."/>
            <person name="Rahn T."/>
            <person name="Kuenzel S."/>
            <person name="Neulinger S.C."/>
        </authorList>
    </citation>
    <scope>NUCLEOTIDE SEQUENCE</scope>
    <source>
        <strain evidence="11">DSM 11080</strain>
    </source>
</reference>
<feature type="transmembrane region" description="Helical" evidence="10">
    <location>
        <begin position="44"/>
        <end position="62"/>
    </location>
</feature>
<feature type="transmembrane region" description="Helical" evidence="10">
    <location>
        <begin position="95"/>
        <end position="113"/>
    </location>
</feature>
<dbReference type="NCBIfam" id="TIGR01946">
    <property type="entry name" value="rnfD"/>
    <property type="match status" value="1"/>
</dbReference>
<dbReference type="PANTHER" id="PTHR30578">
    <property type="entry name" value="ELECTRON TRANSPORT COMPLEX PROTEIN RNFD"/>
    <property type="match status" value="1"/>
</dbReference>
<keyword evidence="7 10" id="KW-0249">Electron transport</keyword>
<evidence type="ECO:0000256" key="10">
    <source>
        <dbReference type="HAMAP-Rule" id="MF_00462"/>
    </source>
</evidence>
<dbReference type="EMBL" id="NRSJ01000001">
    <property type="protein sequence ID" value="MBK1703040.1"/>
    <property type="molecule type" value="Genomic_DNA"/>
</dbReference>
<dbReference type="GO" id="GO:0005886">
    <property type="term" value="C:plasma membrane"/>
    <property type="evidence" value="ECO:0007669"/>
    <property type="project" value="UniProtKB-SubCell"/>
</dbReference>
<feature type="transmembrane region" description="Helical" evidence="10">
    <location>
        <begin position="125"/>
        <end position="143"/>
    </location>
</feature>
<dbReference type="InterPro" id="IPR004338">
    <property type="entry name" value="NqrB/RnfD"/>
</dbReference>
<dbReference type="Proteomes" id="UP001296776">
    <property type="component" value="Unassembled WGS sequence"/>
</dbReference>
<feature type="transmembrane region" description="Helical" evidence="10">
    <location>
        <begin position="298"/>
        <end position="315"/>
    </location>
</feature>
<feature type="transmembrane region" description="Helical" evidence="10">
    <location>
        <begin position="69"/>
        <end position="89"/>
    </location>
</feature>
<name>A0AAJ0X8K3_9GAMM</name>
<comment type="similarity">
    <text evidence="10">Belongs to the NqrB/RnfD family.</text>
</comment>
<dbReference type="EC" id="7.-.-.-" evidence="10"/>
<feature type="transmembrane region" description="Helical" evidence="10">
    <location>
        <begin position="241"/>
        <end position="259"/>
    </location>
</feature>
<dbReference type="NCBIfam" id="NF002011">
    <property type="entry name" value="PRK00816.1"/>
    <property type="match status" value="1"/>
</dbReference>
<comment type="subunit">
    <text evidence="10">The complex is composed of six subunits: RnfA, RnfB, RnfC, RnfD, RnfE and RnfG.</text>
</comment>
<evidence type="ECO:0000256" key="8">
    <source>
        <dbReference type="ARBA" id="ARBA00022989"/>
    </source>
</evidence>
<proteinExistence type="inferred from homology"/>
<comment type="function">
    <text evidence="10">Part of a membrane-bound complex that couples electron transfer with translocation of ions across the membrane.</text>
</comment>
<evidence type="ECO:0000256" key="2">
    <source>
        <dbReference type="ARBA" id="ARBA00022553"/>
    </source>
</evidence>
<evidence type="ECO:0000256" key="6">
    <source>
        <dbReference type="ARBA" id="ARBA00022967"/>
    </source>
</evidence>
<feature type="transmembrane region" description="Helical" evidence="10">
    <location>
        <begin position="20"/>
        <end position="38"/>
    </location>
</feature>
<keyword evidence="12" id="KW-1185">Reference proteome</keyword>
<organism evidence="11 12">
    <name type="scientific">Halochromatium glycolicum</name>
    <dbReference type="NCBI Taxonomy" id="85075"/>
    <lineage>
        <taxon>Bacteria</taxon>
        <taxon>Pseudomonadati</taxon>
        <taxon>Pseudomonadota</taxon>
        <taxon>Gammaproteobacteria</taxon>
        <taxon>Chromatiales</taxon>
        <taxon>Chromatiaceae</taxon>
        <taxon>Halochromatium</taxon>
    </lineage>
</organism>
<comment type="cofactor">
    <cofactor evidence="10">
        <name>FMN</name>
        <dbReference type="ChEBI" id="CHEBI:58210"/>
    </cofactor>
</comment>
<evidence type="ECO:0000256" key="5">
    <source>
        <dbReference type="ARBA" id="ARBA00022692"/>
    </source>
</evidence>
<keyword evidence="6 10" id="KW-1278">Translocase</keyword>